<dbReference type="Pfam" id="PF04203">
    <property type="entry name" value="Sortase"/>
    <property type="match status" value="1"/>
</dbReference>
<accession>D5UNV5</accession>
<dbReference type="Proteomes" id="UP000001213">
    <property type="component" value="Chromosome"/>
</dbReference>
<dbReference type="KEGG" id="tpr:Tpau_2061"/>
<reference evidence="3" key="1">
    <citation type="submission" date="2010-03" db="EMBL/GenBank/DDBJ databases">
        <title>The complete chromosome of Tsukamurella paurometabola DSM 20162.</title>
        <authorList>
            <consortium name="US DOE Joint Genome Institute (JGI-PGF)"/>
            <person name="Lucas S."/>
            <person name="Copeland A."/>
            <person name="Lapidus A."/>
            <person name="Glavina del Rio T."/>
            <person name="Dalin E."/>
            <person name="Tice H."/>
            <person name="Bruce D."/>
            <person name="Goodwin L."/>
            <person name="Pitluck S."/>
            <person name="Kyrpides N."/>
            <person name="Mavromatis K."/>
            <person name="Ivanova N."/>
            <person name="Mikhailova N."/>
            <person name="Munk A.C."/>
            <person name="Brettin T."/>
            <person name="Detter J.C."/>
            <person name="Tapia R."/>
            <person name="Han C."/>
            <person name="Larimer F."/>
            <person name="Land M."/>
            <person name="Hauser L."/>
            <person name="Markowitz V."/>
            <person name="Cheng J.-F."/>
            <person name="Hugenholtz P."/>
            <person name="Woyke T."/>
            <person name="Wu D."/>
            <person name="Jando M."/>
            <person name="Brambilla E."/>
            <person name="Klenk H.-P."/>
            <person name="Eisen J.A."/>
        </authorList>
    </citation>
    <scope>NUCLEOTIDE SEQUENCE [LARGE SCALE GENOMIC DNA]</scope>
    <source>
        <strain evidence="3">ATCC 8368 / DSM 20162 / CCUG 35730 / CIP 100753 / JCM 10117 / KCTC 9821 / NBRC 16120 / NCIMB 702349 / NCTC 13040</strain>
    </source>
</reference>
<dbReference type="EMBL" id="CP001966">
    <property type="protein sequence ID" value="ADG78673.1"/>
    <property type="molecule type" value="Genomic_DNA"/>
</dbReference>
<dbReference type="GO" id="GO:0016787">
    <property type="term" value="F:hydrolase activity"/>
    <property type="evidence" value="ECO:0007669"/>
    <property type="project" value="UniProtKB-KW"/>
</dbReference>
<sequence>MRRLSGLVLAVAVLAAGCGTVEGTAEPVPSNPAAQSDLRAPVVATANESAAPVRVSASGSDAPVDGVATDAQGALYPPQDVGRVGWWIDSALPGSGRGSVVVTGHIDDARQGDGFAKRFGALRAGDTVSLTGKDGRTIAYRVTRTMSVGKGALPVGDLNRQDGPETLILVTCGGRFVGPPMGYENNDLVYAERA</sequence>
<proteinExistence type="predicted"/>
<evidence type="ECO:0000313" key="2">
    <source>
        <dbReference type="EMBL" id="ADG78673.1"/>
    </source>
</evidence>
<dbReference type="HOGENOM" id="CLU_062592_4_1_11"/>
<dbReference type="InterPro" id="IPR005754">
    <property type="entry name" value="Sortase"/>
</dbReference>
<protein>
    <submittedName>
        <fullName evidence="2">Peptidase C60 sortase A and B</fullName>
    </submittedName>
</protein>
<dbReference type="STRING" id="521096.Tpau_2061"/>
<keyword evidence="1" id="KW-0378">Hydrolase</keyword>
<name>D5UNV5_TSUPD</name>
<keyword evidence="3" id="KW-1185">Reference proteome</keyword>
<dbReference type="Gene3D" id="2.40.260.10">
    <property type="entry name" value="Sortase"/>
    <property type="match status" value="1"/>
</dbReference>
<dbReference type="InterPro" id="IPR023365">
    <property type="entry name" value="Sortase_dom-sf"/>
</dbReference>
<organism evidence="2 3">
    <name type="scientific">Tsukamurella paurometabola (strain ATCC 8368 / DSM 20162 / CCUG 35730 / CIP 100753 / JCM 10117 / KCTC 9821 / NBRC 16120 / NCIMB 702349 / NCTC 13040)</name>
    <name type="common">Corynebacterium paurometabolum</name>
    <dbReference type="NCBI Taxonomy" id="521096"/>
    <lineage>
        <taxon>Bacteria</taxon>
        <taxon>Bacillati</taxon>
        <taxon>Actinomycetota</taxon>
        <taxon>Actinomycetes</taxon>
        <taxon>Mycobacteriales</taxon>
        <taxon>Tsukamurellaceae</taxon>
        <taxon>Tsukamurella</taxon>
    </lineage>
</organism>
<gene>
    <name evidence="2" type="ordered locus">Tpau_2061</name>
</gene>
<evidence type="ECO:0000256" key="1">
    <source>
        <dbReference type="ARBA" id="ARBA00022801"/>
    </source>
</evidence>
<evidence type="ECO:0000313" key="3">
    <source>
        <dbReference type="Proteomes" id="UP000001213"/>
    </source>
</evidence>
<reference evidence="2 3" key="2">
    <citation type="journal article" date="2011" name="Stand. Genomic Sci.">
        <title>Complete genome sequence of Tsukamurella paurometabola type strain (no. 33).</title>
        <authorList>
            <person name="Munk A.C."/>
            <person name="Lapidus A."/>
            <person name="Lucas S."/>
            <person name="Nolan M."/>
            <person name="Tice H."/>
            <person name="Cheng J.F."/>
            <person name="Del Rio T.G."/>
            <person name="Goodwin L."/>
            <person name="Pitluck S."/>
            <person name="Liolios K."/>
            <person name="Huntemann M."/>
            <person name="Ivanova N."/>
            <person name="Mavromatis K."/>
            <person name="Mikhailova N."/>
            <person name="Pati A."/>
            <person name="Chen A."/>
            <person name="Palaniappan K."/>
            <person name="Tapia R."/>
            <person name="Han C."/>
            <person name="Land M."/>
            <person name="Hauser L."/>
            <person name="Chang Y.J."/>
            <person name="Jeffries C.D."/>
            <person name="Brettin T."/>
            <person name="Yasawong M."/>
            <person name="Brambilla E.M."/>
            <person name="Rohde M."/>
            <person name="Sikorski J."/>
            <person name="Goker M."/>
            <person name="Detter J.C."/>
            <person name="Woyke T."/>
            <person name="Bristow J."/>
            <person name="Eisen J.A."/>
            <person name="Markowitz V."/>
            <person name="Hugenholtz P."/>
            <person name="Kyrpides N.C."/>
            <person name="Klenk H.P."/>
        </authorList>
    </citation>
    <scope>NUCLEOTIDE SEQUENCE [LARGE SCALE GENOMIC DNA]</scope>
    <source>
        <strain evidence="3">ATCC 8368 / DSM 20162 / CCUG 35730 / CIP 100753 / JCM 10117 / KCTC 9821 / NBRC 16120 / NCIMB 702349 / NCTC 13040</strain>
    </source>
</reference>
<dbReference type="InterPro" id="IPR042001">
    <property type="entry name" value="Sortase_F"/>
</dbReference>
<dbReference type="PROSITE" id="PS51257">
    <property type="entry name" value="PROKAR_LIPOPROTEIN"/>
    <property type="match status" value="1"/>
</dbReference>
<dbReference type="RefSeq" id="WP_013126695.1">
    <property type="nucleotide sequence ID" value="NC_014158.1"/>
</dbReference>
<dbReference type="eggNOG" id="COG3764">
    <property type="taxonomic scope" value="Bacteria"/>
</dbReference>
<dbReference type="AlphaFoldDB" id="D5UNV5"/>
<dbReference type="CDD" id="cd05829">
    <property type="entry name" value="Sortase_F"/>
    <property type="match status" value="1"/>
</dbReference>
<dbReference type="SUPFAM" id="SSF63817">
    <property type="entry name" value="Sortase"/>
    <property type="match status" value="1"/>
</dbReference>